<gene>
    <name evidence="3" type="ORF">LJ725_25230</name>
</gene>
<reference evidence="3 4" key="1">
    <citation type="submission" date="2021-11" db="EMBL/GenBank/DDBJ databases">
        <authorList>
            <person name="Lee D.-H."/>
            <person name="Kim S.-B."/>
        </authorList>
    </citation>
    <scope>NUCLEOTIDE SEQUENCE [LARGE SCALE GENOMIC DNA]</scope>
    <source>
        <strain evidence="3 4">KCTC 52223</strain>
    </source>
</reference>
<accession>A0ABS8L1V4</accession>
<feature type="region of interest" description="Disordered" evidence="1">
    <location>
        <begin position="309"/>
        <end position="334"/>
    </location>
</feature>
<protein>
    <recommendedName>
        <fullName evidence="2">Ubiquitin-activating enzyme E1 FCCH domain-containing protein</fullName>
    </recommendedName>
</protein>
<proteinExistence type="predicted"/>
<dbReference type="InterPro" id="IPR032418">
    <property type="entry name" value="E1_FCCH"/>
</dbReference>
<dbReference type="RefSeq" id="WP_230553712.1">
    <property type="nucleotide sequence ID" value="NZ_JAJISD010000014.1"/>
</dbReference>
<evidence type="ECO:0000256" key="1">
    <source>
        <dbReference type="SAM" id="MobiDB-lite"/>
    </source>
</evidence>
<dbReference type="Gene3D" id="2.40.30.180">
    <property type="entry name" value="Ubiquitin-activating enzyme E1, FCCH domain"/>
    <property type="match status" value="1"/>
</dbReference>
<comment type="caution">
    <text evidence="3">The sequence shown here is derived from an EMBL/GenBank/DDBJ whole genome shotgun (WGS) entry which is preliminary data.</text>
</comment>
<dbReference type="Pfam" id="PF16190">
    <property type="entry name" value="E1_FCCH"/>
    <property type="match status" value="1"/>
</dbReference>
<evidence type="ECO:0000259" key="2">
    <source>
        <dbReference type="Pfam" id="PF16190"/>
    </source>
</evidence>
<name>A0ABS8L1V4_9HYPH</name>
<evidence type="ECO:0000313" key="4">
    <source>
        <dbReference type="Proteomes" id="UP001198862"/>
    </source>
</evidence>
<feature type="domain" description="Ubiquitin-activating enzyme E1 FCCH" evidence="2">
    <location>
        <begin position="110"/>
        <end position="172"/>
    </location>
</feature>
<keyword evidence="4" id="KW-1185">Reference proteome</keyword>
<dbReference type="EMBL" id="JAJISD010000014">
    <property type="protein sequence ID" value="MCC8432291.1"/>
    <property type="molecule type" value="Genomic_DNA"/>
</dbReference>
<dbReference type="InterPro" id="IPR042302">
    <property type="entry name" value="E1_FCCH_sf"/>
</dbReference>
<organism evidence="3 4">
    <name type="scientific">Reyranella aquatilis</name>
    <dbReference type="NCBI Taxonomy" id="2035356"/>
    <lineage>
        <taxon>Bacteria</taxon>
        <taxon>Pseudomonadati</taxon>
        <taxon>Pseudomonadota</taxon>
        <taxon>Alphaproteobacteria</taxon>
        <taxon>Hyphomicrobiales</taxon>
        <taxon>Reyranellaceae</taxon>
        <taxon>Reyranella</taxon>
    </lineage>
</organism>
<dbReference type="Proteomes" id="UP001198862">
    <property type="component" value="Unassembled WGS sequence"/>
</dbReference>
<feature type="compositionally biased region" description="Polar residues" evidence="1">
    <location>
        <begin position="309"/>
        <end position="324"/>
    </location>
</feature>
<sequence>MTTPIILPSFAAGELAPALQGRVDNNKYQVGLATCLNWFIHPFGGASTRAGTSFVGEVLDSATRSRLIPFSFNTQQTYVLEFGDRKMRVVKEGGYVLEAAVAVSGITRASPGVVTTSAPHGLSTGDALWIDGVAGMTQVNRRRFSVTVLGGSSFSIGIDTSDYGVWSAGGSAARLYTIDTPYVAADLARLKFVQSADTMTLTHPGYAPRNLTRTGHAAWTLTAIGYAPTQQPPTGVLSDYPGSAFDYVVTAVSEETGEESVASAVASSADQTSTVLWTNAPGANSYNVYKGKNGVYGFIGRAGSGSPGFTDTTVAPDTSDTPPESKNPFDAADKYPGCSTYHEGRQWYARTNTKPQTLYSSASAAFNNMNTSSPSKDSDAITRTIASREVNEIRFLLSLNVLLVWTSGAVWKAWAGQQGDVMTPANCAVKPQSYEGIAEIPPIATESSALYVTASTRKVRDVAYEFTSDSFQGRNVSIFAGHLFEAHGIEEWTYARDPHGIVWCVRADGVLLAFTYLKEHDVYAWSRHITDGAVESVAAVQEGAETILYLAVRRTVGGQTRRYIERMSSRYFPDVQAAWCVDSGVRYDGWNDESSRRLAISGSRYEAGDTVTLYAVGHAPFGAGSVGSKYILRRGQNQVTVSIVSSSGPGEATATLDIAPHVSLQNVETPDWALASLALDGLWHLEGRALAVLADGSVQPTATVRNGSIVLPRASGAILAGLPYVCDLETLNLEAGQPTLQGRQKVVNEVVLRVKDTRGLSAGPTASRLVDIKERTSEQPGFATALTTGDQRVLIDPDWSAAGRVFVRQSNPLPATLLAIIPRLEAGA</sequence>
<evidence type="ECO:0000313" key="3">
    <source>
        <dbReference type="EMBL" id="MCC8432291.1"/>
    </source>
</evidence>